<dbReference type="Gene3D" id="2.60.120.330">
    <property type="entry name" value="B-lactam Antibiotic, Isopenicillin N Synthase, Chain"/>
    <property type="match status" value="1"/>
</dbReference>
<dbReference type="AlphaFoldDB" id="A0AAN7MTJ2"/>
<dbReference type="Pfam" id="PF03171">
    <property type="entry name" value="2OG-FeII_Oxy"/>
    <property type="match status" value="1"/>
</dbReference>
<comment type="caution">
    <text evidence="2">The sequence shown here is derived from an EMBL/GenBank/DDBJ whole genome shotgun (WGS) entry which is preliminary data.</text>
</comment>
<evidence type="ECO:0000259" key="1">
    <source>
        <dbReference type="Pfam" id="PF03171"/>
    </source>
</evidence>
<keyword evidence="3" id="KW-1185">Reference proteome</keyword>
<reference evidence="2 3" key="1">
    <citation type="journal article" date="2023" name="Hortic Res">
        <title>Pangenome of water caltrop reveals structural variations and asymmetric subgenome divergence after allopolyploidization.</title>
        <authorList>
            <person name="Zhang X."/>
            <person name="Chen Y."/>
            <person name="Wang L."/>
            <person name="Yuan Y."/>
            <person name="Fang M."/>
            <person name="Shi L."/>
            <person name="Lu R."/>
            <person name="Comes H.P."/>
            <person name="Ma Y."/>
            <person name="Chen Y."/>
            <person name="Huang G."/>
            <person name="Zhou Y."/>
            <person name="Zheng Z."/>
            <person name="Qiu Y."/>
        </authorList>
    </citation>
    <scope>NUCLEOTIDE SEQUENCE [LARGE SCALE GENOMIC DNA]</scope>
    <source>
        <strain evidence="2">F231</strain>
    </source>
</reference>
<dbReference type="Proteomes" id="UP001346149">
    <property type="component" value="Unassembled WGS sequence"/>
</dbReference>
<protein>
    <recommendedName>
        <fullName evidence="1">Isopenicillin N synthase-like Fe(2+) 2OG dioxygenase domain-containing protein</fullName>
    </recommendedName>
</protein>
<organism evidence="2 3">
    <name type="scientific">Trapa natans</name>
    <name type="common">Water chestnut</name>
    <dbReference type="NCBI Taxonomy" id="22666"/>
    <lineage>
        <taxon>Eukaryota</taxon>
        <taxon>Viridiplantae</taxon>
        <taxon>Streptophyta</taxon>
        <taxon>Embryophyta</taxon>
        <taxon>Tracheophyta</taxon>
        <taxon>Spermatophyta</taxon>
        <taxon>Magnoliopsida</taxon>
        <taxon>eudicotyledons</taxon>
        <taxon>Gunneridae</taxon>
        <taxon>Pentapetalae</taxon>
        <taxon>rosids</taxon>
        <taxon>malvids</taxon>
        <taxon>Myrtales</taxon>
        <taxon>Lythraceae</taxon>
        <taxon>Trapa</taxon>
    </lineage>
</organism>
<proteinExistence type="predicted"/>
<dbReference type="InterPro" id="IPR027443">
    <property type="entry name" value="IPNS-like_sf"/>
</dbReference>
<gene>
    <name evidence="2" type="ORF">SAY86_031024</name>
</gene>
<dbReference type="SUPFAM" id="SSF51197">
    <property type="entry name" value="Clavaminate synthase-like"/>
    <property type="match status" value="1"/>
</dbReference>
<dbReference type="EMBL" id="JAXQNO010000005">
    <property type="protein sequence ID" value="KAK4798698.1"/>
    <property type="molecule type" value="Genomic_DNA"/>
</dbReference>
<accession>A0AAN7MTJ2</accession>
<evidence type="ECO:0000313" key="3">
    <source>
        <dbReference type="Proteomes" id="UP001346149"/>
    </source>
</evidence>
<name>A0AAN7MTJ2_TRANT</name>
<feature type="domain" description="Isopenicillin N synthase-like Fe(2+) 2OG dioxygenase" evidence="1">
    <location>
        <begin position="25"/>
        <end position="65"/>
    </location>
</feature>
<sequence length="123" mass="13977">MPTTRAHPGAKQEYRQWSHNNLAAGSIRWLYGPIKLISNGRFKSIYHRVLAKSVGTRVSVPCFFRAHFETDDQTLYGPIKELLSDNSPPIHEVTTQKDCLLHLLKGPRWSPFNRSFEDVTAAG</sequence>
<dbReference type="InterPro" id="IPR044861">
    <property type="entry name" value="IPNS-like_FE2OG_OXY"/>
</dbReference>
<evidence type="ECO:0000313" key="2">
    <source>
        <dbReference type="EMBL" id="KAK4798698.1"/>
    </source>
</evidence>